<dbReference type="SUPFAM" id="SSF46955">
    <property type="entry name" value="Putative DNA-binding domain"/>
    <property type="match status" value="1"/>
</dbReference>
<dbReference type="GO" id="GO:0003700">
    <property type="term" value="F:DNA-binding transcription factor activity"/>
    <property type="evidence" value="ECO:0007669"/>
    <property type="project" value="InterPro"/>
</dbReference>
<evidence type="ECO:0000256" key="2">
    <source>
        <dbReference type="SAM" id="Coils"/>
    </source>
</evidence>
<gene>
    <name evidence="4" type="primary">zntR</name>
    <name evidence="4" type="ORF">CF386_03970</name>
</gene>
<dbReference type="KEGG" id="pmai:CF386_03970"/>
<dbReference type="Pfam" id="PF13411">
    <property type="entry name" value="MerR_1"/>
    <property type="match status" value="1"/>
</dbReference>
<dbReference type="PROSITE" id="PS50937">
    <property type="entry name" value="HTH_MERR_2"/>
    <property type="match status" value="1"/>
</dbReference>
<keyword evidence="2" id="KW-0175">Coiled coil</keyword>
<evidence type="ECO:0000256" key="1">
    <source>
        <dbReference type="ARBA" id="ARBA00023125"/>
    </source>
</evidence>
<feature type="domain" description="HTH merR-type" evidence="3">
    <location>
        <begin position="1"/>
        <end position="70"/>
    </location>
</feature>
<dbReference type="Gene3D" id="1.10.1660.10">
    <property type="match status" value="1"/>
</dbReference>
<dbReference type="EMBL" id="CP022355">
    <property type="protein sequence ID" value="ASK78240.1"/>
    <property type="molecule type" value="Genomic_DNA"/>
</dbReference>
<evidence type="ECO:0000259" key="3">
    <source>
        <dbReference type="PROSITE" id="PS50937"/>
    </source>
</evidence>
<accession>A0A220VD67</accession>
<keyword evidence="5" id="KW-1185">Reference proteome</keyword>
<proteinExistence type="predicted"/>
<reference evidence="4 5" key="1">
    <citation type="journal article" date="2016" name="Int. J. Syst. Evol. Microbiol.">
        <title>Paraphotobacterium marinum gen. nov., sp. nov., a member of the family Vibrionaceae, isolated from surface seawater.</title>
        <authorList>
            <person name="Huang Z."/>
            <person name="Dong C."/>
            <person name="Shao Z."/>
        </authorList>
    </citation>
    <scope>NUCLEOTIDE SEQUENCE [LARGE SCALE GENOMIC DNA]</scope>
    <source>
        <strain evidence="4 5">NSCS20N07D</strain>
    </source>
</reference>
<evidence type="ECO:0000313" key="4">
    <source>
        <dbReference type="EMBL" id="ASK78240.1"/>
    </source>
</evidence>
<dbReference type="PANTHER" id="PTHR30204">
    <property type="entry name" value="REDOX-CYCLING DRUG-SENSING TRANSCRIPTIONAL ACTIVATOR SOXR"/>
    <property type="match status" value="1"/>
</dbReference>
<evidence type="ECO:0000313" key="5">
    <source>
        <dbReference type="Proteomes" id="UP000242175"/>
    </source>
</evidence>
<dbReference type="RefSeq" id="WP_089073148.1">
    <property type="nucleotide sequence ID" value="NZ_CBCSAM010000013.1"/>
</dbReference>
<dbReference type="AlphaFoldDB" id="A0A220VD67"/>
<dbReference type="GO" id="GO:0003677">
    <property type="term" value="F:DNA binding"/>
    <property type="evidence" value="ECO:0007669"/>
    <property type="project" value="UniProtKB-KW"/>
</dbReference>
<dbReference type="InterPro" id="IPR047057">
    <property type="entry name" value="MerR_fam"/>
</dbReference>
<organism evidence="4 5">
    <name type="scientific">Paraphotobacterium marinum</name>
    <dbReference type="NCBI Taxonomy" id="1755811"/>
    <lineage>
        <taxon>Bacteria</taxon>
        <taxon>Pseudomonadati</taxon>
        <taxon>Pseudomonadota</taxon>
        <taxon>Gammaproteobacteria</taxon>
        <taxon>Vibrionales</taxon>
        <taxon>Vibrionaceae</taxon>
        <taxon>Paraphotobacterium</taxon>
    </lineage>
</organism>
<dbReference type="PANTHER" id="PTHR30204:SF92">
    <property type="entry name" value="HTH-TYPE TRANSCRIPTIONAL REGULATOR ZNTR"/>
    <property type="match status" value="1"/>
</dbReference>
<protein>
    <submittedName>
        <fullName evidence="4">Zinc-responsive transcriptional regulator</fullName>
    </submittedName>
</protein>
<feature type="coiled-coil region" evidence="2">
    <location>
        <begin position="83"/>
        <end position="113"/>
    </location>
</feature>
<keyword evidence="1" id="KW-0238">DNA-binding</keyword>
<dbReference type="Proteomes" id="UP000242175">
    <property type="component" value="Chromosome large"/>
</dbReference>
<dbReference type="InterPro" id="IPR009061">
    <property type="entry name" value="DNA-bd_dom_put_sf"/>
</dbReference>
<sequence length="136" mass="15767">MFLIKEIAEKFDLKKDTIRYYDKIGLLKPSDRKQNGYRLYSISDFKKLSFILKAKSIGLSLKAIKDLVNMYENPSSYSCKEVKEVASNEISKLNQKINELEQMKKKLIFLEKSCLNDSSRDASNCSILNNLKEKNL</sequence>
<name>A0A220VD67_9GAMM</name>
<dbReference type="InterPro" id="IPR000551">
    <property type="entry name" value="MerR-type_HTH_dom"/>
</dbReference>
<dbReference type="SMART" id="SM00422">
    <property type="entry name" value="HTH_MERR"/>
    <property type="match status" value="1"/>
</dbReference>